<evidence type="ECO:0000256" key="3">
    <source>
        <dbReference type="ARBA" id="ARBA00011207"/>
    </source>
</evidence>
<keyword evidence="4 7" id="KW-0964">Secreted</keyword>
<keyword evidence="6" id="KW-1015">Disulfide bond</keyword>
<comment type="subunit">
    <text evidence="3">Heterodimer of a B chain and an A chain linked by two disulfide bonds.</text>
</comment>
<dbReference type="InParanoid" id="A0A6P5KSB5"/>
<comment type="subcellular location">
    <subcellularLocation>
        <location evidence="1 7">Secreted</location>
    </subcellularLocation>
</comment>
<reference evidence="11" key="1">
    <citation type="submission" date="2025-08" db="UniProtKB">
        <authorList>
            <consortium name="RefSeq"/>
        </authorList>
    </citation>
    <scope>IDENTIFICATION</scope>
    <source>
        <tissue evidence="11">Spleen</tissue>
    </source>
</reference>
<dbReference type="GO" id="GO:2000253">
    <property type="term" value="P:positive regulation of feeding behavior"/>
    <property type="evidence" value="ECO:0007669"/>
    <property type="project" value="TreeGrafter"/>
</dbReference>
<dbReference type="CTD" id="10022"/>
<keyword evidence="10" id="KW-1185">Reference proteome</keyword>
<dbReference type="GO" id="GO:0001664">
    <property type="term" value="F:G protein-coupled receptor binding"/>
    <property type="evidence" value="ECO:0007669"/>
    <property type="project" value="TreeGrafter"/>
</dbReference>
<name>A0A6P5KSB5_PHACI</name>
<dbReference type="SMART" id="SM00078">
    <property type="entry name" value="IlGF"/>
    <property type="match status" value="1"/>
</dbReference>
<gene>
    <name evidence="11" type="primary">INSL5</name>
</gene>
<dbReference type="PANTHER" id="PTHR20968:SF2">
    <property type="entry name" value="INSULIN-LIKE PEPTIDE INSL5"/>
    <property type="match status" value="1"/>
</dbReference>
<dbReference type="GO" id="GO:0005179">
    <property type="term" value="F:hormone activity"/>
    <property type="evidence" value="ECO:0007669"/>
    <property type="project" value="UniProtKB-KW"/>
</dbReference>
<evidence type="ECO:0000256" key="2">
    <source>
        <dbReference type="ARBA" id="ARBA00009034"/>
    </source>
</evidence>
<dbReference type="Pfam" id="PF00049">
    <property type="entry name" value="Insulin"/>
    <property type="match status" value="1"/>
</dbReference>
<dbReference type="SUPFAM" id="SSF56994">
    <property type="entry name" value="Insulin-like"/>
    <property type="match status" value="1"/>
</dbReference>
<evidence type="ECO:0000256" key="7">
    <source>
        <dbReference type="RuleBase" id="RU000406"/>
    </source>
</evidence>
<protein>
    <submittedName>
        <fullName evidence="11">Insulin-like peptide INSL5</fullName>
    </submittedName>
</protein>
<dbReference type="FunCoup" id="A0A6P5KSB5">
    <property type="interactions" value="504"/>
</dbReference>
<dbReference type="PANTHER" id="PTHR20968">
    <property type="entry name" value="ILGF DOMAIN-CONTAINING PROTEIN"/>
    <property type="match status" value="1"/>
</dbReference>
<proteinExistence type="inferred from homology"/>
<feature type="domain" description="Insulin-like" evidence="9">
    <location>
        <begin position="26"/>
        <end position="129"/>
    </location>
</feature>
<evidence type="ECO:0000256" key="4">
    <source>
        <dbReference type="ARBA" id="ARBA00022525"/>
    </source>
</evidence>
<evidence type="ECO:0000259" key="9">
    <source>
        <dbReference type="SMART" id="SM00078"/>
    </source>
</evidence>
<dbReference type="GO" id="GO:0005576">
    <property type="term" value="C:extracellular region"/>
    <property type="evidence" value="ECO:0007669"/>
    <property type="project" value="UniProtKB-SubCell"/>
</dbReference>
<keyword evidence="5" id="KW-0372">Hormone</keyword>
<dbReference type="KEGG" id="pcw:110212865"/>
<dbReference type="InterPro" id="IPR016179">
    <property type="entry name" value="Insulin-like"/>
</dbReference>
<evidence type="ECO:0000256" key="5">
    <source>
        <dbReference type="ARBA" id="ARBA00022702"/>
    </source>
</evidence>
<dbReference type="RefSeq" id="XP_020848640.1">
    <property type="nucleotide sequence ID" value="XM_020992981.1"/>
</dbReference>
<dbReference type="PROSITE" id="PS00262">
    <property type="entry name" value="INSULIN"/>
    <property type="match status" value="1"/>
</dbReference>
<dbReference type="InterPro" id="IPR036438">
    <property type="entry name" value="Insulin-like_sf"/>
</dbReference>
<organism evidence="10 11">
    <name type="scientific">Phascolarctos cinereus</name>
    <name type="common">Koala</name>
    <dbReference type="NCBI Taxonomy" id="38626"/>
    <lineage>
        <taxon>Eukaryota</taxon>
        <taxon>Metazoa</taxon>
        <taxon>Chordata</taxon>
        <taxon>Craniata</taxon>
        <taxon>Vertebrata</taxon>
        <taxon>Euteleostomi</taxon>
        <taxon>Mammalia</taxon>
        <taxon>Metatheria</taxon>
        <taxon>Diprotodontia</taxon>
        <taxon>Phascolarctidae</taxon>
        <taxon>Phascolarctos</taxon>
    </lineage>
</organism>
<sequence>MKVAIWAFFFLSTTVALSAVKTREAVKFCGRDFIRAIVYTCGSSRWKRDLQGALEDGEEGKKHFEAPIQNGASDDITDLLYSSSPADDMLTQEQQPGGARQRKRQTEVADLVTFCCQVGCTITELSKLC</sequence>
<evidence type="ECO:0000313" key="11">
    <source>
        <dbReference type="RefSeq" id="XP_020848640.1"/>
    </source>
</evidence>
<dbReference type="InterPro" id="IPR051777">
    <property type="entry name" value="Insulin-like_neuro_ligands"/>
</dbReference>
<dbReference type="Gene3D" id="1.10.100.10">
    <property type="entry name" value="Insulin-like"/>
    <property type="match status" value="1"/>
</dbReference>
<evidence type="ECO:0000256" key="6">
    <source>
        <dbReference type="ARBA" id="ARBA00023157"/>
    </source>
</evidence>
<dbReference type="GeneID" id="110212865"/>
<dbReference type="InterPro" id="IPR022353">
    <property type="entry name" value="Insulin_CS"/>
</dbReference>
<keyword evidence="8" id="KW-0732">Signal</keyword>
<evidence type="ECO:0000313" key="10">
    <source>
        <dbReference type="Proteomes" id="UP000515140"/>
    </source>
</evidence>
<dbReference type="CDD" id="cd04365">
    <property type="entry name" value="IlGF_relaxin_like"/>
    <property type="match status" value="1"/>
</dbReference>
<evidence type="ECO:0000256" key="1">
    <source>
        <dbReference type="ARBA" id="ARBA00004613"/>
    </source>
</evidence>
<evidence type="ECO:0000256" key="8">
    <source>
        <dbReference type="SAM" id="SignalP"/>
    </source>
</evidence>
<feature type="signal peptide" evidence="8">
    <location>
        <begin position="1"/>
        <end position="19"/>
    </location>
</feature>
<dbReference type="Proteomes" id="UP000515140">
    <property type="component" value="Unplaced"/>
</dbReference>
<feature type="chain" id="PRO_5028309505" evidence="8">
    <location>
        <begin position="20"/>
        <end position="129"/>
    </location>
</feature>
<accession>A0A6P5KSB5</accession>
<comment type="similarity">
    <text evidence="2 7">Belongs to the insulin family.</text>
</comment>
<dbReference type="AlphaFoldDB" id="A0A6P5KSB5"/>